<feature type="region of interest" description="Disordered" evidence="8">
    <location>
        <begin position="1"/>
        <end position="88"/>
    </location>
</feature>
<evidence type="ECO:0000256" key="7">
    <source>
        <dbReference type="ARBA" id="ARBA00023242"/>
    </source>
</evidence>
<evidence type="ECO:0000256" key="9">
    <source>
        <dbReference type="SAM" id="Phobius"/>
    </source>
</evidence>
<dbReference type="Gene3D" id="4.10.240.10">
    <property type="entry name" value="Zn(2)-C6 fungal-type DNA-binding domain"/>
    <property type="match status" value="1"/>
</dbReference>
<dbReference type="Proteomes" id="UP000001429">
    <property type="component" value="Chromosome R"/>
</dbReference>
<evidence type="ECO:0000256" key="2">
    <source>
        <dbReference type="ARBA" id="ARBA00022723"/>
    </source>
</evidence>
<evidence type="ECO:0000313" key="11">
    <source>
        <dbReference type="EMBL" id="EEQ43361.1"/>
    </source>
</evidence>
<organism evidence="11 12">
    <name type="scientific">Candida albicans (strain WO-1)</name>
    <name type="common">Yeast</name>
    <dbReference type="NCBI Taxonomy" id="294748"/>
    <lineage>
        <taxon>Eukaryota</taxon>
        <taxon>Fungi</taxon>
        <taxon>Dikarya</taxon>
        <taxon>Ascomycota</taxon>
        <taxon>Saccharomycotina</taxon>
        <taxon>Pichiomycetes</taxon>
        <taxon>Debaryomycetaceae</taxon>
        <taxon>Candida/Lodderomyces clade</taxon>
        <taxon>Candida</taxon>
    </lineage>
</organism>
<dbReference type="GO" id="GO:0005634">
    <property type="term" value="C:nucleus"/>
    <property type="evidence" value="ECO:0007669"/>
    <property type="project" value="UniProtKB-SubCell"/>
</dbReference>
<evidence type="ECO:0000256" key="1">
    <source>
        <dbReference type="ARBA" id="ARBA00004123"/>
    </source>
</evidence>
<dbReference type="PaxDb" id="5476-C4YL80"/>
<dbReference type="PANTHER" id="PTHR47540:SF1">
    <property type="entry name" value="ACTIVATOR OF STRESS GENES 1-RELATED"/>
    <property type="match status" value="1"/>
</dbReference>
<feature type="region of interest" description="Disordered" evidence="8">
    <location>
        <begin position="255"/>
        <end position="295"/>
    </location>
</feature>
<feature type="domain" description="Zn(2)-C6 fungal-type" evidence="10">
    <location>
        <begin position="94"/>
        <end position="123"/>
    </location>
</feature>
<feature type="compositionally biased region" description="Low complexity" evidence="8">
    <location>
        <begin position="282"/>
        <end position="293"/>
    </location>
</feature>
<dbReference type="HOGENOM" id="CLU_010084_1_0_1"/>
<comment type="subcellular location">
    <subcellularLocation>
        <location evidence="1">Nucleus</location>
    </subcellularLocation>
</comment>
<dbReference type="SMART" id="SM00066">
    <property type="entry name" value="GAL4"/>
    <property type="match status" value="1"/>
</dbReference>
<evidence type="ECO:0000256" key="5">
    <source>
        <dbReference type="ARBA" id="ARBA00023125"/>
    </source>
</evidence>
<evidence type="ECO:0000259" key="10">
    <source>
        <dbReference type="PROSITE" id="PS50048"/>
    </source>
</evidence>
<keyword evidence="6" id="KW-0804">Transcription</keyword>
<feature type="compositionally biased region" description="Low complexity" evidence="8">
    <location>
        <begin position="24"/>
        <end position="61"/>
    </location>
</feature>
<keyword evidence="9" id="KW-1133">Transmembrane helix</keyword>
<gene>
    <name evidence="11" type="ORF">CAWG_01596</name>
</gene>
<reference evidence="11 12" key="1">
    <citation type="journal article" date="2009" name="Nature">
        <title>Evolution of pathogenicity and sexual reproduction in eight Candida genomes.</title>
        <authorList>
            <person name="Butler G."/>
            <person name="Rasmussen M.D."/>
            <person name="Lin M.F."/>
            <person name="Santos M.A."/>
            <person name="Sakthikumar S."/>
            <person name="Munro C.A."/>
            <person name="Rheinbay E."/>
            <person name="Grabherr M."/>
            <person name="Forche A."/>
            <person name="Reedy J.L."/>
            <person name="Agrafioti I."/>
            <person name="Arnaud M.B."/>
            <person name="Bates S."/>
            <person name="Brown A.J."/>
            <person name="Brunke S."/>
            <person name="Costanzo M.C."/>
            <person name="Fitzpatrick D.A."/>
            <person name="de Groot P.W."/>
            <person name="Harris D."/>
            <person name="Hoyer L.L."/>
            <person name="Hube B."/>
            <person name="Klis F.M."/>
            <person name="Kodira C."/>
            <person name="Lennard N."/>
            <person name="Logue M.E."/>
            <person name="Martin R."/>
            <person name="Neiman A.M."/>
            <person name="Nikolaou E."/>
            <person name="Quail M.A."/>
            <person name="Quinn J."/>
            <person name="Santos M.C."/>
            <person name="Schmitzberger F.F."/>
            <person name="Sherlock G."/>
            <person name="Shah P."/>
            <person name="Silverstein K.A."/>
            <person name="Skrzypek M.S."/>
            <person name="Soll D."/>
            <person name="Staggs R."/>
            <person name="Stansfield I."/>
            <person name="Stumpf M.P."/>
            <person name="Sudbery P.E."/>
            <person name="Srikantha T."/>
            <person name="Zeng Q."/>
            <person name="Berman J."/>
            <person name="Berriman M."/>
            <person name="Heitman J."/>
            <person name="Gow N.A."/>
            <person name="Lorenz M.C."/>
            <person name="Birren B.W."/>
            <person name="Kellis M."/>
            <person name="Cuomo C.A."/>
        </authorList>
    </citation>
    <scope>NUCLEOTIDE SEQUENCE [LARGE SCALE GENOMIC DNA]</scope>
    <source>
        <strain evidence="11 12">WO-1</strain>
    </source>
</reference>
<dbReference type="SUPFAM" id="SSF57701">
    <property type="entry name" value="Zn2/Cys6 DNA-binding domain"/>
    <property type="match status" value="1"/>
</dbReference>
<dbReference type="PANTHER" id="PTHR47540">
    <property type="entry name" value="THIAMINE REPRESSIBLE GENES REGULATORY PROTEIN THI5"/>
    <property type="match status" value="1"/>
</dbReference>
<evidence type="ECO:0000256" key="6">
    <source>
        <dbReference type="ARBA" id="ARBA00023163"/>
    </source>
</evidence>
<keyword evidence="7" id="KW-0539">Nucleus</keyword>
<dbReference type="OrthoDB" id="422427at2759"/>
<dbReference type="Pfam" id="PF00172">
    <property type="entry name" value="Zn_clus"/>
    <property type="match status" value="1"/>
</dbReference>
<dbReference type="CDD" id="cd00067">
    <property type="entry name" value="GAL4"/>
    <property type="match status" value="1"/>
</dbReference>
<dbReference type="Pfam" id="PF04082">
    <property type="entry name" value="Fungal_trans"/>
    <property type="match status" value="1"/>
</dbReference>
<dbReference type="PROSITE" id="PS50048">
    <property type="entry name" value="ZN2_CY6_FUNGAL_2"/>
    <property type="match status" value="1"/>
</dbReference>
<feature type="compositionally biased region" description="Polar residues" evidence="8">
    <location>
        <begin position="9"/>
        <end position="23"/>
    </location>
</feature>
<evidence type="ECO:0000256" key="8">
    <source>
        <dbReference type="SAM" id="MobiDB-lite"/>
    </source>
</evidence>
<dbReference type="AlphaFoldDB" id="C4YL80"/>
<dbReference type="OMA" id="DQGFQYF"/>
<evidence type="ECO:0000313" key="12">
    <source>
        <dbReference type="Proteomes" id="UP000001429"/>
    </source>
</evidence>
<keyword evidence="9" id="KW-0812">Transmembrane</keyword>
<sequence length="991" mass="111630">MPKREIEDTQSPYSSTGLVSTGESPKTSTSTPTSSTNNRAATTTTNNTSTTSTSLLKSNSNLQPIAMTPSVSSTSLAINKPKSQENKRRRVTRACDTCRQKKVKCDGKQPCIHCTVYSYKCSYDQPNIRNKKNSGIPIPSQPSPAILQVAAQAAVAFGSNNNSSNQQSLSTITQQQQHVVHQHQHQPLPADEPIPKTNLIIFQQIINALLPKLQLNGFDPNLQFDLNKFQKVVQYVMSKSQTFTLNLNEITELMQDPDSQIPPPPPASSSSSHHRRTLSVGSFDDSSNSAVSSPREVGLHLPSKEVALNLIYTTWNKACVLFRFYHRPSLLEEVDLLYSLDPMNYGDRQQKFLPFLYSILACGSLFSKTPYTMGTPSENEKNLEDDGFKYFLEARKLIDISNVGDINSIQTVVMMIIYLQCSARLSTCYSYIGIALRSALKEGLHRNLTLFQNSKKKLDPIEEDTRKRLFYTIYKMDIYINSLLGLPRSLNEDEFDQLLPVELDDENVTRTEYLFDKQQGRLSSSGCANQHTKLMFILSHIIKKMYPIKVKPEEAENSSNVNYSRDRIHAKVTELEVELKNWLDNLPQELKPIDPSSTTKDVIDEVPEKFRLANYYLHLAFLNCQIILYRPFIHFISDSMDGSSSDPRSLIRGRNCIKVARMVVKLANKMIDHKLLLGTYWFSMYTIFFSIACLIYYFHFANYNNNGQGFNYAGILFDDDLNIDMIKKDIEIGKKVLDNLKNSSNSSLRIYNILNTMFEQLNRRTASRSRQVTATTNSTTNSTTANSNSNSNSNSQPTTLPANFQNVNVKNTFENFDNMNHFVKKERERERESLSQFDNTSMAKFESSSEIPKNVANIQRVATPLEENNKEIGEVSGGNLTSNYMPGVFDKLDTQIFGKILPPYMLEKNETMNYNSNNNNSNNVNNNFNNNNNAGGVNNNSNGVAYNNNAANWPLNNAEDGLNLEDLFGTLGNNGNGGTSSSNGLEYLDPF</sequence>
<dbReference type="InterPro" id="IPR051711">
    <property type="entry name" value="Stress_Response_Reg"/>
</dbReference>
<name>C4YL80_CANAW</name>
<proteinExistence type="predicted"/>
<dbReference type="SMART" id="SM00906">
    <property type="entry name" value="Fungal_trans"/>
    <property type="match status" value="1"/>
</dbReference>
<keyword evidence="12" id="KW-1185">Reference proteome</keyword>
<dbReference type="GO" id="GO:0000981">
    <property type="term" value="F:DNA-binding transcription factor activity, RNA polymerase II-specific"/>
    <property type="evidence" value="ECO:0007669"/>
    <property type="project" value="InterPro"/>
</dbReference>
<dbReference type="GO" id="GO:0008270">
    <property type="term" value="F:zinc ion binding"/>
    <property type="evidence" value="ECO:0007669"/>
    <property type="project" value="InterPro"/>
</dbReference>
<dbReference type="VEuPathDB" id="FungiDB:CAWG_01596"/>
<dbReference type="InterPro" id="IPR001138">
    <property type="entry name" value="Zn2Cys6_DnaBD"/>
</dbReference>
<dbReference type="InterPro" id="IPR036864">
    <property type="entry name" value="Zn2-C6_fun-type_DNA-bd_sf"/>
</dbReference>
<keyword evidence="5" id="KW-0238">DNA-binding</keyword>
<accession>C4YL80</accession>
<evidence type="ECO:0000256" key="4">
    <source>
        <dbReference type="ARBA" id="ARBA00023015"/>
    </source>
</evidence>
<keyword evidence="4" id="KW-0805">Transcription regulation</keyword>
<keyword evidence="9" id="KW-0472">Membrane</keyword>
<dbReference type="CDD" id="cd12148">
    <property type="entry name" value="fungal_TF_MHR"/>
    <property type="match status" value="1"/>
</dbReference>
<keyword evidence="3" id="KW-0862">Zinc</keyword>
<dbReference type="PROSITE" id="PS00463">
    <property type="entry name" value="ZN2_CY6_FUNGAL_1"/>
    <property type="match status" value="1"/>
</dbReference>
<dbReference type="EMBL" id="CM000309">
    <property type="protein sequence ID" value="EEQ43361.1"/>
    <property type="molecule type" value="Genomic_DNA"/>
</dbReference>
<dbReference type="GO" id="GO:0006351">
    <property type="term" value="P:DNA-templated transcription"/>
    <property type="evidence" value="ECO:0007669"/>
    <property type="project" value="InterPro"/>
</dbReference>
<dbReference type="GO" id="GO:0043565">
    <property type="term" value="F:sequence-specific DNA binding"/>
    <property type="evidence" value="ECO:0007669"/>
    <property type="project" value="TreeGrafter"/>
</dbReference>
<feature type="transmembrane region" description="Helical" evidence="9">
    <location>
        <begin position="675"/>
        <end position="698"/>
    </location>
</feature>
<protein>
    <recommendedName>
        <fullName evidence="10">Zn(2)-C6 fungal-type domain-containing protein</fullName>
    </recommendedName>
</protein>
<feature type="compositionally biased region" description="Low complexity" evidence="8">
    <location>
        <begin position="773"/>
        <end position="795"/>
    </location>
</feature>
<dbReference type="InterPro" id="IPR007219">
    <property type="entry name" value="XnlR_reg_dom"/>
</dbReference>
<evidence type="ECO:0000256" key="3">
    <source>
        <dbReference type="ARBA" id="ARBA00022833"/>
    </source>
</evidence>
<feature type="region of interest" description="Disordered" evidence="8">
    <location>
        <begin position="764"/>
        <end position="802"/>
    </location>
</feature>
<dbReference type="GO" id="GO:0045944">
    <property type="term" value="P:positive regulation of transcription by RNA polymerase II"/>
    <property type="evidence" value="ECO:0007669"/>
    <property type="project" value="TreeGrafter"/>
</dbReference>
<keyword evidence="2" id="KW-0479">Metal-binding</keyword>